<evidence type="ECO:0000313" key="14">
    <source>
        <dbReference type="EMBL" id="KAL2463302.1"/>
    </source>
</evidence>
<evidence type="ECO:0000256" key="1">
    <source>
        <dbReference type="ARBA" id="ARBA00004613"/>
    </source>
</evidence>
<comment type="similarity">
    <text evidence="3">Belongs to the pectinesterase family.</text>
</comment>
<gene>
    <name evidence="14" type="ORF">Fot_52958</name>
</gene>
<evidence type="ECO:0000256" key="4">
    <source>
        <dbReference type="ARBA" id="ARBA00013229"/>
    </source>
</evidence>
<keyword evidence="7 12" id="KW-0063">Aspartyl esterase</keyword>
<organism evidence="14 15">
    <name type="scientific">Forsythia ovata</name>
    <dbReference type="NCBI Taxonomy" id="205694"/>
    <lineage>
        <taxon>Eukaryota</taxon>
        <taxon>Viridiplantae</taxon>
        <taxon>Streptophyta</taxon>
        <taxon>Embryophyta</taxon>
        <taxon>Tracheophyta</taxon>
        <taxon>Spermatophyta</taxon>
        <taxon>Magnoliopsida</taxon>
        <taxon>eudicotyledons</taxon>
        <taxon>Gunneridae</taxon>
        <taxon>Pentapetalae</taxon>
        <taxon>asterids</taxon>
        <taxon>lamiids</taxon>
        <taxon>Lamiales</taxon>
        <taxon>Oleaceae</taxon>
        <taxon>Forsythieae</taxon>
        <taxon>Forsythia</taxon>
    </lineage>
</organism>
<evidence type="ECO:0000256" key="10">
    <source>
        <dbReference type="ARBA" id="ARBA00057335"/>
    </source>
</evidence>
<evidence type="ECO:0000256" key="8">
    <source>
        <dbReference type="ARBA" id="ARBA00023180"/>
    </source>
</evidence>
<dbReference type="Gene3D" id="2.160.20.10">
    <property type="entry name" value="Single-stranded right-handed beta-helix, Pectin lyase-like"/>
    <property type="match status" value="1"/>
</dbReference>
<dbReference type="InterPro" id="IPR012334">
    <property type="entry name" value="Pectin_lyas_fold"/>
</dbReference>
<keyword evidence="8" id="KW-0325">Glycoprotein</keyword>
<evidence type="ECO:0000256" key="2">
    <source>
        <dbReference type="ARBA" id="ARBA00005184"/>
    </source>
</evidence>
<dbReference type="Proteomes" id="UP001604277">
    <property type="component" value="Unassembled WGS sequence"/>
</dbReference>
<comment type="subcellular location">
    <subcellularLocation>
        <location evidence="1">Secreted</location>
    </subcellularLocation>
</comment>
<proteinExistence type="inferred from homology"/>
<keyword evidence="15" id="KW-1185">Reference proteome</keyword>
<evidence type="ECO:0000256" key="6">
    <source>
        <dbReference type="ARBA" id="ARBA00022801"/>
    </source>
</evidence>
<dbReference type="GO" id="GO:0045490">
    <property type="term" value="P:pectin catabolic process"/>
    <property type="evidence" value="ECO:0007669"/>
    <property type="project" value="UniProtKB-UniRule"/>
</dbReference>
<dbReference type="EMBL" id="JBFOLJ010000019">
    <property type="protein sequence ID" value="KAL2463302.1"/>
    <property type="molecule type" value="Genomic_DNA"/>
</dbReference>
<evidence type="ECO:0000259" key="13">
    <source>
        <dbReference type="Pfam" id="PF01095"/>
    </source>
</evidence>
<comment type="caution">
    <text evidence="14">The sequence shown here is derived from an EMBL/GenBank/DDBJ whole genome shotgun (WGS) entry which is preliminary data.</text>
</comment>
<comment type="catalytic activity">
    <reaction evidence="9 12">
        <text>[(1-&gt;4)-alpha-D-galacturonosyl methyl ester](n) + n H2O = [(1-&gt;4)-alpha-D-galacturonosyl](n) + n methanol + n H(+)</text>
        <dbReference type="Rhea" id="RHEA:22380"/>
        <dbReference type="Rhea" id="RHEA-COMP:14570"/>
        <dbReference type="Rhea" id="RHEA-COMP:14573"/>
        <dbReference type="ChEBI" id="CHEBI:15377"/>
        <dbReference type="ChEBI" id="CHEBI:15378"/>
        <dbReference type="ChEBI" id="CHEBI:17790"/>
        <dbReference type="ChEBI" id="CHEBI:140522"/>
        <dbReference type="ChEBI" id="CHEBI:140523"/>
        <dbReference type="EC" id="3.1.1.11"/>
    </reaction>
</comment>
<dbReference type="FunFam" id="2.160.20.10:FF:000013">
    <property type="entry name" value="Pectinesterase"/>
    <property type="match status" value="1"/>
</dbReference>
<dbReference type="GO" id="GO:0042545">
    <property type="term" value="P:cell wall modification"/>
    <property type="evidence" value="ECO:0007669"/>
    <property type="project" value="UniProtKB-UniRule"/>
</dbReference>
<name>A0ABD1PHG1_9LAMI</name>
<evidence type="ECO:0000313" key="15">
    <source>
        <dbReference type="Proteomes" id="UP001604277"/>
    </source>
</evidence>
<evidence type="ECO:0000256" key="12">
    <source>
        <dbReference type="RuleBase" id="RU000589"/>
    </source>
</evidence>
<evidence type="ECO:0000256" key="3">
    <source>
        <dbReference type="ARBA" id="ARBA00008891"/>
    </source>
</evidence>
<dbReference type="SUPFAM" id="SSF51126">
    <property type="entry name" value="Pectin lyase-like"/>
    <property type="match status" value="1"/>
</dbReference>
<comment type="pathway">
    <text evidence="2 12">Glycan metabolism; pectin degradation; 2-dehydro-3-deoxy-D-gluconate from pectin: step 1/5.</text>
</comment>
<comment type="function">
    <text evidence="10">Acts in the modification of cell walls via demethylesterification of cell wall pectin.</text>
</comment>
<dbReference type="Pfam" id="PF01095">
    <property type="entry name" value="Pectinesterase"/>
    <property type="match status" value="1"/>
</dbReference>
<evidence type="ECO:0000256" key="9">
    <source>
        <dbReference type="ARBA" id="ARBA00047928"/>
    </source>
</evidence>
<keyword evidence="5" id="KW-0964">Secreted</keyword>
<dbReference type="GO" id="GO:0005576">
    <property type="term" value="C:extracellular region"/>
    <property type="evidence" value="ECO:0007669"/>
    <property type="project" value="UniProtKB-SubCell"/>
</dbReference>
<dbReference type="PROSITE" id="PS00503">
    <property type="entry name" value="PECTINESTERASE_2"/>
    <property type="match status" value="1"/>
</dbReference>
<protein>
    <recommendedName>
        <fullName evidence="4 12">Pectinesterase</fullName>
        <ecNumber evidence="4 12">3.1.1.11</ecNumber>
    </recommendedName>
</protein>
<evidence type="ECO:0000256" key="11">
    <source>
        <dbReference type="PROSITE-ProRule" id="PRU10040"/>
    </source>
</evidence>
<dbReference type="PANTHER" id="PTHR31321">
    <property type="entry name" value="ACYL-COA THIOESTER HYDROLASE YBHC-RELATED"/>
    <property type="match status" value="1"/>
</dbReference>
<dbReference type="InterPro" id="IPR011050">
    <property type="entry name" value="Pectin_lyase_fold/virulence"/>
</dbReference>
<dbReference type="EC" id="3.1.1.11" evidence="4 12"/>
<evidence type="ECO:0000256" key="5">
    <source>
        <dbReference type="ARBA" id="ARBA00022525"/>
    </source>
</evidence>
<dbReference type="InterPro" id="IPR000070">
    <property type="entry name" value="Pectinesterase_cat"/>
</dbReference>
<reference evidence="15" key="1">
    <citation type="submission" date="2024-07" db="EMBL/GenBank/DDBJ databases">
        <title>Two chromosome-level genome assemblies of Korean endemic species Abeliophyllum distichum and Forsythia ovata (Oleaceae).</title>
        <authorList>
            <person name="Jang H."/>
        </authorList>
    </citation>
    <scope>NUCLEOTIDE SEQUENCE [LARGE SCALE GENOMIC DNA]</scope>
</reference>
<accession>A0ABD1PHG1</accession>
<dbReference type="InterPro" id="IPR033131">
    <property type="entry name" value="Pectinesterase_Asp_AS"/>
</dbReference>
<evidence type="ECO:0000256" key="7">
    <source>
        <dbReference type="ARBA" id="ARBA00023085"/>
    </source>
</evidence>
<dbReference type="PANTHER" id="PTHR31321:SF76">
    <property type="entry name" value="PECTINESTERASE 10-RELATED"/>
    <property type="match status" value="1"/>
</dbReference>
<dbReference type="GO" id="GO:0030599">
    <property type="term" value="F:pectinesterase activity"/>
    <property type="evidence" value="ECO:0007669"/>
    <property type="project" value="UniProtKB-UniRule"/>
</dbReference>
<dbReference type="AlphaFoldDB" id="A0ABD1PHG1"/>
<sequence length="376" mass="41558">MQLKVRVVVDQPKGAVSIAILRLALDPGSLHSVFLGSLRLLQRQMTPFPVFILFGLANGEMQERISRKLIDFPTIYVDPSNLGSFPTIQSAINSVPSNNNQWICISVKAGVYNERVTIPPEKPFLYLKGEGMGKTNVVWSSNDSIVTSATFSSLADNIVVSDMTFVNSYNYPFKKDGNKISAAVAAMISGDKSAFYQCSFLGLQDTLFDEKGRHYFKLCTINGAIDFIFGGGQSIYEECTLSFNGETLNPGTEGFITAQGRDDPKDRGGFVFNKCNVTGMGKTFLGRAWKSYSRVIFYNSFLSDIVIPQGWDAWNALGHENQLTFAEHQCYGSGSDVSNRVNWETTLSSQELQTFTSTSYIDNEGWIANLPLNMLG</sequence>
<keyword evidence="6 12" id="KW-0378">Hydrolase</keyword>
<feature type="domain" description="Pectinesterase catalytic" evidence="13">
    <location>
        <begin position="80"/>
        <end position="363"/>
    </location>
</feature>
<feature type="active site" evidence="11">
    <location>
        <position position="226"/>
    </location>
</feature>